<feature type="domain" description="ABC transporter" evidence="5">
    <location>
        <begin position="33"/>
        <end position="270"/>
    </location>
</feature>
<dbReference type="SMART" id="SM00382">
    <property type="entry name" value="AAA"/>
    <property type="match status" value="1"/>
</dbReference>
<dbReference type="PROSITE" id="PS00211">
    <property type="entry name" value="ABC_TRANSPORTER_1"/>
    <property type="match status" value="1"/>
</dbReference>
<dbReference type="Proteomes" id="UP001157126">
    <property type="component" value="Unassembled WGS sequence"/>
</dbReference>
<name>A0ABQ6IPP8_9MICO</name>
<dbReference type="InterPro" id="IPR003439">
    <property type="entry name" value="ABC_transporter-like_ATP-bd"/>
</dbReference>
<evidence type="ECO:0000256" key="4">
    <source>
        <dbReference type="SAM" id="MobiDB-lite"/>
    </source>
</evidence>
<dbReference type="PANTHER" id="PTHR24220">
    <property type="entry name" value="IMPORT ATP-BINDING PROTEIN"/>
    <property type="match status" value="1"/>
</dbReference>
<dbReference type="EMBL" id="BSUO01000001">
    <property type="protein sequence ID" value="GMA39182.1"/>
    <property type="molecule type" value="Genomic_DNA"/>
</dbReference>
<protein>
    <submittedName>
        <fullName evidence="6">ABC transporter ATP-binding protein</fullName>
    </submittedName>
</protein>
<dbReference type="InterPro" id="IPR017871">
    <property type="entry name" value="ABC_transporter-like_CS"/>
</dbReference>
<dbReference type="InterPro" id="IPR027417">
    <property type="entry name" value="P-loop_NTPase"/>
</dbReference>
<dbReference type="Gene3D" id="3.40.50.300">
    <property type="entry name" value="P-loop containing nucleotide triphosphate hydrolases"/>
    <property type="match status" value="1"/>
</dbReference>
<evidence type="ECO:0000256" key="3">
    <source>
        <dbReference type="ARBA" id="ARBA00022840"/>
    </source>
</evidence>
<dbReference type="SUPFAM" id="SSF52540">
    <property type="entry name" value="P-loop containing nucleoside triphosphate hydrolases"/>
    <property type="match status" value="1"/>
</dbReference>
<evidence type="ECO:0000313" key="7">
    <source>
        <dbReference type="Proteomes" id="UP001157126"/>
    </source>
</evidence>
<keyword evidence="1" id="KW-0813">Transport</keyword>
<dbReference type="InterPro" id="IPR017911">
    <property type="entry name" value="MacB-like_ATP-bd"/>
</dbReference>
<evidence type="ECO:0000259" key="5">
    <source>
        <dbReference type="PROSITE" id="PS50893"/>
    </source>
</evidence>
<dbReference type="CDD" id="cd03255">
    <property type="entry name" value="ABC_MJ0796_LolCDE_FtsE"/>
    <property type="match status" value="1"/>
</dbReference>
<sequence>MSALLRRSARPRPPVLHDRTTSDPLDGDAPAALRLVDVHKSYAQGTDLVPALRGVDLVLPAGSFSAVMGPSGSGKSTFLNCAAGLDTPSSGTIHVGGVDLTGRSADDLTIFRRDHIGFVFQAYNLVPQLSVEQNIQLPLLLAGRPVDGTRQEALLEAVGLGGMALRMPGELSGGQAQRVAIARALMTSPEILFADEPTGALDSRTGRQIIQLLRDASQQTGQTVVLVTHDPVIAAVADRVLFLADGVLVGHLTAPTATEVAARMTELGGH</sequence>
<dbReference type="PANTHER" id="PTHR24220:SF685">
    <property type="entry name" value="ABC TRANSPORTER RELATED"/>
    <property type="match status" value="1"/>
</dbReference>
<dbReference type="RefSeq" id="WP_284303148.1">
    <property type="nucleotide sequence ID" value="NZ_BSUO01000001.1"/>
</dbReference>
<keyword evidence="2" id="KW-0547">Nucleotide-binding</keyword>
<gene>
    <name evidence="6" type="ORF">GCM10025883_12270</name>
</gene>
<reference evidence="7" key="1">
    <citation type="journal article" date="2019" name="Int. J. Syst. Evol. Microbiol.">
        <title>The Global Catalogue of Microorganisms (GCM) 10K type strain sequencing project: providing services to taxonomists for standard genome sequencing and annotation.</title>
        <authorList>
            <consortium name="The Broad Institute Genomics Platform"/>
            <consortium name="The Broad Institute Genome Sequencing Center for Infectious Disease"/>
            <person name="Wu L."/>
            <person name="Ma J."/>
        </authorList>
    </citation>
    <scope>NUCLEOTIDE SEQUENCE [LARGE SCALE GENOMIC DNA]</scope>
    <source>
        <strain evidence="7">NBRC 113072</strain>
    </source>
</reference>
<evidence type="ECO:0000256" key="1">
    <source>
        <dbReference type="ARBA" id="ARBA00022448"/>
    </source>
</evidence>
<dbReference type="GO" id="GO:0005524">
    <property type="term" value="F:ATP binding"/>
    <property type="evidence" value="ECO:0007669"/>
    <property type="project" value="UniProtKB-KW"/>
</dbReference>
<keyword evidence="7" id="KW-1185">Reference proteome</keyword>
<keyword evidence="3 6" id="KW-0067">ATP-binding</keyword>
<proteinExistence type="predicted"/>
<comment type="caution">
    <text evidence="6">The sequence shown here is derived from an EMBL/GenBank/DDBJ whole genome shotgun (WGS) entry which is preliminary data.</text>
</comment>
<evidence type="ECO:0000313" key="6">
    <source>
        <dbReference type="EMBL" id="GMA39182.1"/>
    </source>
</evidence>
<feature type="region of interest" description="Disordered" evidence="4">
    <location>
        <begin position="1"/>
        <end position="25"/>
    </location>
</feature>
<dbReference type="InterPro" id="IPR015854">
    <property type="entry name" value="ABC_transpr_LolD-like"/>
</dbReference>
<accession>A0ABQ6IPP8</accession>
<dbReference type="PROSITE" id="PS50893">
    <property type="entry name" value="ABC_TRANSPORTER_2"/>
    <property type="match status" value="1"/>
</dbReference>
<organism evidence="6 7">
    <name type="scientific">Mobilicoccus caccae</name>
    <dbReference type="NCBI Taxonomy" id="1859295"/>
    <lineage>
        <taxon>Bacteria</taxon>
        <taxon>Bacillati</taxon>
        <taxon>Actinomycetota</taxon>
        <taxon>Actinomycetes</taxon>
        <taxon>Micrococcales</taxon>
        <taxon>Dermatophilaceae</taxon>
        <taxon>Mobilicoccus</taxon>
    </lineage>
</organism>
<dbReference type="Pfam" id="PF00005">
    <property type="entry name" value="ABC_tran"/>
    <property type="match status" value="1"/>
</dbReference>
<evidence type="ECO:0000256" key="2">
    <source>
        <dbReference type="ARBA" id="ARBA00022741"/>
    </source>
</evidence>
<dbReference type="InterPro" id="IPR003593">
    <property type="entry name" value="AAA+_ATPase"/>
</dbReference>